<evidence type="ECO:0000313" key="3">
    <source>
        <dbReference type="EMBL" id="MBB6130418.1"/>
    </source>
</evidence>
<comment type="caution">
    <text evidence="3">The sequence shown here is derived from an EMBL/GenBank/DDBJ whole genome shotgun (WGS) entry which is preliminary data.</text>
</comment>
<dbReference type="Proteomes" id="UP000541583">
    <property type="component" value="Unassembled WGS sequence"/>
</dbReference>
<sequence length="110" mass="13137">MKLFYHFLIFVFVSLVLVACAQIFSSDDEIKSYNNQPSEIKQQDNQNINQPDSTAQADLKKDFFTTTNFNYRNLLKKRRWTDNQCDYNSVFYIKNVQMAINHLGRYTQQY</sequence>
<reference evidence="4 5" key="1">
    <citation type="submission" date="2020-08" db="EMBL/GenBank/DDBJ databases">
        <title>Genomic Encyclopedia of Type Strains, Phase IV (KMG-V): Genome sequencing to study the core and pangenomes of soil and plant-associated prokaryotes.</title>
        <authorList>
            <person name="Whitman W."/>
        </authorList>
    </citation>
    <scope>NUCLEOTIDE SEQUENCE [LARGE SCALE GENOMIC DNA]</scope>
    <source>
        <strain evidence="2 4">ANJLi2</strain>
        <strain evidence="3 5">MP601</strain>
    </source>
</reference>
<accession>A0A841JNW1</accession>
<evidence type="ECO:0000313" key="2">
    <source>
        <dbReference type="EMBL" id="MBB6108825.1"/>
    </source>
</evidence>
<keyword evidence="4" id="KW-1185">Reference proteome</keyword>
<organism evidence="3 5">
    <name type="scientific">Mucilaginibacter lappiensis</name>
    <dbReference type="NCBI Taxonomy" id="354630"/>
    <lineage>
        <taxon>Bacteria</taxon>
        <taxon>Pseudomonadati</taxon>
        <taxon>Bacteroidota</taxon>
        <taxon>Sphingobacteriia</taxon>
        <taxon>Sphingobacteriales</taxon>
        <taxon>Sphingobacteriaceae</taxon>
        <taxon>Mucilaginibacter</taxon>
    </lineage>
</organism>
<dbReference type="Proteomes" id="UP000548326">
    <property type="component" value="Unassembled WGS sequence"/>
</dbReference>
<feature type="chain" id="PRO_5032441115" description="YARHG domain-containing protein" evidence="1">
    <location>
        <begin position="22"/>
        <end position="110"/>
    </location>
</feature>
<proteinExistence type="predicted"/>
<evidence type="ECO:0000256" key="1">
    <source>
        <dbReference type="SAM" id="SignalP"/>
    </source>
</evidence>
<evidence type="ECO:0000313" key="5">
    <source>
        <dbReference type="Proteomes" id="UP000548326"/>
    </source>
</evidence>
<dbReference type="EMBL" id="JACHCB010000003">
    <property type="protein sequence ID" value="MBB6108825.1"/>
    <property type="molecule type" value="Genomic_DNA"/>
</dbReference>
<feature type="signal peptide" evidence="1">
    <location>
        <begin position="1"/>
        <end position="21"/>
    </location>
</feature>
<dbReference type="RefSeq" id="WP_139332240.1">
    <property type="nucleotide sequence ID" value="NZ_FTMG01000003.1"/>
</dbReference>
<dbReference type="OrthoDB" id="9847804at2"/>
<evidence type="ECO:0008006" key="6">
    <source>
        <dbReference type="Google" id="ProtNLM"/>
    </source>
</evidence>
<dbReference type="PROSITE" id="PS51257">
    <property type="entry name" value="PROKAR_LIPOPROTEIN"/>
    <property type="match status" value="1"/>
</dbReference>
<name>A0A841JNW1_9SPHI</name>
<dbReference type="AlphaFoldDB" id="A0A841JNW1"/>
<dbReference type="EMBL" id="JACHCA010000015">
    <property type="protein sequence ID" value="MBB6130418.1"/>
    <property type="molecule type" value="Genomic_DNA"/>
</dbReference>
<protein>
    <recommendedName>
        <fullName evidence="6">YARHG domain-containing protein</fullName>
    </recommendedName>
</protein>
<evidence type="ECO:0000313" key="4">
    <source>
        <dbReference type="Proteomes" id="UP000541583"/>
    </source>
</evidence>
<gene>
    <name evidence="3" type="ORF">HDF22_004558</name>
    <name evidence="2" type="ORF">HDF23_001568</name>
</gene>
<keyword evidence="1" id="KW-0732">Signal</keyword>